<gene>
    <name evidence="1" type="ORF">GMBLW1_19010</name>
</gene>
<protein>
    <submittedName>
        <fullName evidence="1">Uncharacterized protein</fullName>
    </submittedName>
</protein>
<dbReference type="KEGG" id="tim:GMBLW1_19010"/>
<organism evidence="1">
    <name type="scientific">Tuwongella immobilis</name>
    <dbReference type="NCBI Taxonomy" id="692036"/>
    <lineage>
        <taxon>Bacteria</taxon>
        <taxon>Pseudomonadati</taxon>
        <taxon>Planctomycetota</taxon>
        <taxon>Planctomycetia</taxon>
        <taxon>Gemmatales</taxon>
        <taxon>Gemmataceae</taxon>
        <taxon>Tuwongella</taxon>
    </lineage>
</organism>
<dbReference type="EMBL" id="LR586016">
    <property type="protein sequence ID" value="VIP02059.1"/>
    <property type="molecule type" value="Genomic_DNA"/>
</dbReference>
<accession>A0A6C2YLE5</accession>
<dbReference type="InParanoid" id="A0A6C2YLE5"/>
<name>A0A6C2YLE5_9BACT</name>
<proteinExistence type="predicted"/>
<dbReference type="RefSeq" id="WP_162657275.1">
    <property type="nucleotide sequence ID" value="NZ_LR593887.1"/>
</dbReference>
<evidence type="ECO:0000313" key="1">
    <source>
        <dbReference type="EMBL" id="VIP02059.1"/>
    </source>
</evidence>
<dbReference type="Proteomes" id="UP000464378">
    <property type="component" value="Chromosome"/>
</dbReference>
<evidence type="ECO:0000313" key="2">
    <source>
        <dbReference type="Proteomes" id="UP000464378"/>
    </source>
</evidence>
<keyword evidence="2" id="KW-1185">Reference proteome</keyword>
<sequence length="218" mass="25346">MQPMFDEWIADCAQRFGPAPRRISLWDRYSFWWLKRPEWLYHHPDDLLETLFLNFRSLIRNGRVTWGHIVQANNTLFFPGTNDAPAEVIFADGPPGAVDVDDLARVCAEVGSFKHTESDDPALAAIGKHLAAETDRTFDLPIPASIAHDTVYRLSTIYVFRKHLPQPQPRLAQGLLPLIVHPQPPYWTIPLPARYWPQPMLDWWQKPKTKNRWYRPES</sequence>
<dbReference type="AlphaFoldDB" id="A0A6C2YLE5"/>
<dbReference type="EMBL" id="LR593887">
    <property type="protein sequence ID" value="VTS00264.1"/>
    <property type="molecule type" value="Genomic_DNA"/>
</dbReference>
<reference evidence="1" key="1">
    <citation type="submission" date="2019-04" db="EMBL/GenBank/DDBJ databases">
        <authorList>
            <consortium name="Science for Life Laboratories"/>
        </authorList>
    </citation>
    <scope>NUCLEOTIDE SEQUENCE</scope>
    <source>
        <strain evidence="1">MBLW1</strain>
    </source>
</reference>